<dbReference type="PROSITE" id="PS50011">
    <property type="entry name" value="PROTEIN_KINASE_DOM"/>
    <property type="match status" value="1"/>
</dbReference>
<feature type="binding site" evidence="11">
    <location>
        <position position="64"/>
    </location>
    <ligand>
        <name>ATP</name>
        <dbReference type="ChEBI" id="CHEBI:30616"/>
    </ligand>
</feature>
<dbReference type="PANTHER" id="PTHR24057:SF0">
    <property type="entry name" value="PROTEIN KINASE SHAGGY-RELATED"/>
    <property type="match status" value="1"/>
</dbReference>
<name>A0AAI9VHP2_9PEZI</name>
<evidence type="ECO:0000256" key="4">
    <source>
        <dbReference type="ARBA" id="ARBA00022679"/>
    </source>
</evidence>
<dbReference type="SMART" id="SM00220">
    <property type="entry name" value="S_TKc"/>
    <property type="match status" value="1"/>
</dbReference>
<dbReference type="GO" id="GO:0007165">
    <property type="term" value="P:signal transduction"/>
    <property type="evidence" value="ECO:0007669"/>
    <property type="project" value="TreeGrafter"/>
</dbReference>
<keyword evidence="15" id="KW-1185">Reference proteome</keyword>
<dbReference type="FunFam" id="3.30.200.20:FF:000009">
    <property type="entry name" value="Glycogen synthase kinase-3 beta"/>
    <property type="match status" value="1"/>
</dbReference>
<dbReference type="SUPFAM" id="SSF56112">
    <property type="entry name" value="Protein kinase-like (PK-like)"/>
    <property type="match status" value="1"/>
</dbReference>
<evidence type="ECO:0000256" key="5">
    <source>
        <dbReference type="ARBA" id="ARBA00022741"/>
    </source>
</evidence>
<dbReference type="InterPro" id="IPR011009">
    <property type="entry name" value="Kinase-like_dom_sf"/>
</dbReference>
<keyword evidence="3" id="KW-0309">Germination</keyword>
<evidence type="ECO:0000256" key="1">
    <source>
        <dbReference type="ARBA" id="ARBA00005527"/>
    </source>
</evidence>
<evidence type="ECO:0000256" key="12">
    <source>
        <dbReference type="SAM" id="MobiDB-lite"/>
    </source>
</evidence>
<dbReference type="Pfam" id="PF09090">
    <property type="entry name" value="MIF4G_like_2"/>
    <property type="match status" value="1"/>
</dbReference>
<evidence type="ECO:0000256" key="3">
    <source>
        <dbReference type="ARBA" id="ARBA00022544"/>
    </source>
</evidence>
<keyword evidence="6" id="KW-0418">Kinase</keyword>
<dbReference type="Pfam" id="PF00069">
    <property type="entry name" value="Pkinase"/>
    <property type="match status" value="1"/>
</dbReference>
<evidence type="ECO:0000259" key="13">
    <source>
        <dbReference type="PROSITE" id="PS50011"/>
    </source>
</evidence>
<comment type="caution">
    <text evidence="14">The sequence shown here is derived from an EMBL/GenBank/DDBJ whole genome shotgun (WGS) entry which is preliminary data.</text>
</comment>
<dbReference type="Gene3D" id="1.25.40.180">
    <property type="match status" value="3"/>
</dbReference>
<dbReference type="GO" id="GO:0005524">
    <property type="term" value="F:ATP binding"/>
    <property type="evidence" value="ECO:0007669"/>
    <property type="project" value="UniProtKB-UniRule"/>
</dbReference>
<comment type="function">
    <text evidence="9">Protein kinase that acts downstream of the MPS1 MAPK cascade as a highly conservative signal modulator that dictates growth, conidiation and pathogenicity. Phosphorylates HAT1 at 'Ser-8' to block its translocation from the nucleus to the cytoplasm where HAT1 positively regulates appressorium development and pathogenicity.</text>
</comment>
<dbReference type="PANTHER" id="PTHR24057">
    <property type="entry name" value="GLYCOGEN SYNTHASE KINASE-3 ALPHA"/>
    <property type="match status" value="1"/>
</dbReference>
<keyword evidence="8" id="KW-0346">Stress response</keyword>
<evidence type="ECO:0000256" key="6">
    <source>
        <dbReference type="ARBA" id="ARBA00022777"/>
    </source>
</evidence>
<dbReference type="GO" id="GO:0005737">
    <property type="term" value="C:cytoplasm"/>
    <property type="evidence" value="ECO:0007669"/>
    <property type="project" value="TreeGrafter"/>
</dbReference>
<organism evidence="14 15">
    <name type="scientific">Colletotrichum cuscutae</name>
    <dbReference type="NCBI Taxonomy" id="1209917"/>
    <lineage>
        <taxon>Eukaryota</taxon>
        <taxon>Fungi</taxon>
        <taxon>Dikarya</taxon>
        <taxon>Ascomycota</taxon>
        <taxon>Pezizomycotina</taxon>
        <taxon>Sordariomycetes</taxon>
        <taxon>Hypocreomycetidae</taxon>
        <taxon>Glomerellales</taxon>
        <taxon>Glomerellaceae</taxon>
        <taxon>Colletotrichum</taxon>
        <taxon>Colletotrichum acutatum species complex</taxon>
    </lineage>
</organism>
<dbReference type="Proteomes" id="UP001239213">
    <property type="component" value="Unassembled WGS sequence"/>
</dbReference>
<dbReference type="Pfam" id="PF09088">
    <property type="entry name" value="MIF4G_like"/>
    <property type="match status" value="1"/>
</dbReference>
<evidence type="ECO:0000256" key="2">
    <source>
        <dbReference type="ARBA" id="ARBA00022527"/>
    </source>
</evidence>
<protein>
    <recommendedName>
        <fullName evidence="10">Glycogen synthase kinase 1</fullName>
    </recommendedName>
</protein>
<evidence type="ECO:0000256" key="9">
    <source>
        <dbReference type="ARBA" id="ARBA00055136"/>
    </source>
</evidence>
<reference evidence="14" key="1">
    <citation type="submission" date="2016-11" db="EMBL/GenBank/DDBJ databases">
        <title>The genome sequence of Colletotrichum cuscutae.</title>
        <authorList>
            <person name="Baroncelli R."/>
        </authorList>
    </citation>
    <scope>NUCLEOTIDE SEQUENCE</scope>
    <source>
        <strain evidence="14">IMI 304802</strain>
    </source>
</reference>
<dbReference type="GO" id="GO:0016070">
    <property type="term" value="P:RNA metabolic process"/>
    <property type="evidence" value="ECO:0007669"/>
    <property type="project" value="InterPro"/>
</dbReference>
<evidence type="ECO:0000256" key="8">
    <source>
        <dbReference type="ARBA" id="ARBA00023016"/>
    </source>
</evidence>
<evidence type="ECO:0000256" key="7">
    <source>
        <dbReference type="ARBA" id="ARBA00022840"/>
    </source>
</evidence>
<dbReference type="SUPFAM" id="SSF48371">
    <property type="entry name" value="ARM repeat"/>
    <property type="match status" value="3"/>
</dbReference>
<dbReference type="Gene3D" id="1.10.510.10">
    <property type="entry name" value="Transferase(Phosphotransferase) domain 1"/>
    <property type="match status" value="1"/>
</dbReference>
<gene>
    <name evidence="14" type="ORF">CCUS01_04187</name>
</gene>
<feature type="region of interest" description="Disordered" evidence="12">
    <location>
        <begin position="577"/>
        <end position="597"/>
    </location>
</feature>
<dbReference type="Gene3D" id="3.30.200.20">
    <property type="entry name" value="Phosphorylase Kinase, domain 1"/>
    <property type="match status" value="1"/>
</dbReference>
<evidence type="ECO:0000256" key="11">
    <source>
        <dbReference type="PROSITE-ProRule" id="PRU10141"/>
    </source>
</evidence>
<dbReference type="PROSITE" id="PS00107">
    <property type="entry name" value="PROTEIN_KINASE_ATP"/>
    <property type="match status" value="1"/>
</dbReference>
<dbReference type="InterPro" id="IPR016024">
    <property type="entry name" value="ARM-type_fold"/>
</dbReference>
<dbReference type="InterPro" id="IPR017441">
    <property type="entry name" value="Protein_kinase_ATP_BS"/>
</dbReference>
<feature type="domain" description="Protein kinase" evidence="13">
    <location>
        <begin position="35"/>
        <end position="318"/>
    </location>
</feature>
<comment type="similarity">
    <text evidence="1">Belongs to the protein kinase superfamily. CMGC Ser/Thr protein kinase family. GSK-3 subfamily.</text>
</comment>
<dbReference type="FunFam" id="1.10.510.10:FF:000082">
    <property type="entry name" value="Shaggy-related protein kinase kappa"/>
    <property type="match status" value="1"/>
</dbReference>
<dbReference type="FunFam" id="1.25.40.180:FF:000035">
    <property type="entry name" value="snRNA cap binding complex subunit (Gcr3)"/>
    <property type="match status" value="1"/>
</dbReference>
<dbReference type="GO" id="GO:0004674">
    <property type="term" value="F:protein serine/threonine kinase activity"/>
    <property type="evidence" value="ECO:0007669"/>
    <property type="project" value="UniProtKB-KW"/>
</dbReference>
<evidence type="ECO:0000256" key="10">
    <source>
        <dbReference type="ARBA" id="ARBA00072289"/>
    </source>
</evidence>
<evidence type="ECO:0000313" key="14">
    <source>
        <dbReference type="EMBL" id="KAK1482574.1"/>
    </source>
</evidence>
<dbReference type="PROSITE" id="PS00108">
    <property type="entry name" value="PROTEIN_KINASE_ST"/>
    <property type="match status" value="1"/>
</dbReference>
<accession>A0AAI9VHP2</accession>
<dbReference type="InterPro" id="IPR015172">
    <property type="entry name" value="MIF4G-like_typ-1"/>
</dbReference>
<dbReference type="InterPro" id="IPR050591">
    <property type="entry name" value="GSK-3"/>
</dbReference>
<dbReference type="InterPro" id="IPR008271">
    <property type="entry name" value="Ser/Thr_kinase_AS"/>
</dbReference>
<dbReference type="InterPro" id="IPR039192">
    <property type="entry name" value="STKc_GSK3"/>
</dbReference>
<feature type="compositionally biased region" description="Basic and acidic residues" evidence="12">
    <location>
        <begin position="587"/>
        <end position="597"/>
    </location>
</feature>
<dbReference type="EMBL" id="MPDP01000090">
    <property type="protein sequence ID" value="KAK1482574.1"/>
    <property type="molecule type" value="Genomic_DNA"/>
</dbReference>
<dbReference type="GO" id="GO:0030154">
    <property type="term" value="P:cell differentiation"/>
    <property type="evidence" value="ECO:0007669"/>
    <property type="project" value="TreeGrafter"/>
</dbReference>
<dbReference type="CDD" id="cd14137">
    <property type="entry name" value="STKc_GSK3"/>
    <property type="match status" value="1"/>
</dbReference>
<dbReference type="FunFam" id="1.25.40.180:FF:000079">
    <property type="entry name" value="Related to cap binding protein 80 (Cbp80)"/>
    <property type="match status" value="1"/>
</dbReference>
<sequence>MAQNRPAAFNTLRMGEVIREKVQDGITGETRDLQYTQCKIVGNGSFGVVFQTKLSPSGEDAAIKRVLQDKRFKNRELQIMRIVRHPNIVQLKAFYYSNGERKDEVYLNLVQEFVPETVYRASRFFNKMKTTMPILEVKLYIYQLFRALAYIHSQGICHRDIKPQNLLLDPTSGILKLCDFGSAKILVENEPNVSYICSRYYRAPELIFGATNYTTKIDVWSTGCVMAELMLGQPLFPGESGIDQLVEIIKVLGTPTREQIRTMNPNYMEHKFPQIKPHPFAKVFRKADANAIDLIARLLEYTPTERQAAVEAMVHPFFDELRDPSTRLPDSRHQSGEIRDLPPLFDFTRHGRHDGQIGLSQPKTCPGTQRTRGSFPTYLGCKPIVRPAHTEMEFLHEMILNGFQFVLHLIIENASGRFGKRLSGRFSPTFLRLLVTQYGLARLPQLSELGSAGKILRQNATSGGLGGQAGAHWGQWTRPAPALVPELTVASRGSSRLCSVTFRWILPRGYVQLKDLVPGLPIGLLTHTITISNLAQSSNTQLVDMGDYERRRYHGGGGGGGGYNNRKRRYRAQSRQLTLATTDDDDNDHRQSRRRIDTAPLPVRVRRQLLSLAESPLRRWHEEVQGIAHVVAENAEDAELRESFVSLVLQLSLEQPLKTPFVAGVVLLVNTLKPEIVDEVLTKLSVATQEKIQAGEWRDVKLYLKLFACLQSSLDGEGIFPVLEELFGRAVDLQTASSDDTIGTELVKIILLTIPYIMSATPDQWLQKAADLMDKTEIIASEPHALQVLIDPYLAEKQDQPTGSMSFIGMLQKQLQHEAANGWELSCLPRPWKLPLEEIEAQEKLDNATKHTLPTITVPEKIVAGSRPLFPEVYYSVYSTQDVESVPPVTDIAASLVRDGLVDTINILDFNRNVTARYLIDLDCYFSDSTFVKRATPFDRLRDVETGRSTWKPEDVAVDAVFSQLFQLPLPEHKLVYYHSVLTEACKIAPAAIAPSLGRAIRHMYRNSSRIDLELSQRFVDWFSHHLSNFGFTWKWTEWVDDVYLPDLHPQKAFIIGALDKEIRLSFAQRIKGTLPEPYQSLIGPEKEKDVPHFKFSDESTPFSAEGREIAALLRRKAPDEEFQPIIERIHSLAIERSLDPLVTSTDVFVTAVCWVGSKSLSHVLACIERTKDRLLDVGAASEAAKSQIITAVMSYWAAQPGVAISIVEKLLNYSILLPISVIEWALSGGSHVQGQSSGDSLAQPHVFELVFGTVSKVTGRVRQLLTKEAEADEDLKERDTKAMRDLFKAMEDALVSWASGSKDEMMEEMDGAGQRDALLRRWGERWLRVFRRRSAIEEAFILEASKEQVALDNAV</sequence>
<keyword evidence="5 11" id="KW-0547">Nucleotide-binding</keyword>
<proteinExistence type="inferred from homology"/>
<evidence type="ECO:0000313" key="15">
    <source>
        <dbReference type="Proteomes" id="UP001239213"/>
    </source>
</evidence>
<dbReference type="InterPro" id="IPR015174">
    <property type="entry name" value="MIF4G-like_typ-2"/>
</dbReference>
<keyword evidence="2" id="KW-0723">Serine/threonine-protein kinase</keyword>
<dbReference type="InterPro" id="IPR000719">
    <property type="entry name" value="Prot_kinase_dom"/>
</dbReference>
<dbReference type="FunFam" id="1.25.40.180:FF:000045">
    <property type="entry name" value="snRNA cap binding complex subunit (Gcr3), putative"/>
    <property type="match status" value="1"/>
</dbReference>
<dbReference type="GO" id="GO:0004712">
    <property type="term" value="F:protein serine/threonine/tyrosine kinase activity"/>
    <property type="evidence" value="ECO:0007669"/>
    <property type="project" value="TreeGrafter"/>
</dbReference>
<keyword evidence="7 11" id="KW-0067">ATP-binding</keyword>
<keyword evidence="4" id="KW-0808">Transferase</keyword>
<dbReference type="GO" id="GO:0005634">
    <property type="term" value="C:nucleus"/>
    <property type="evidence" value="ECO:0007669"/>
    <property type="project" value="TreeGrafter"/>
</dbReference>